<dbReference type="EMBL" id="AJTX02000002">
    <property type="protein sequence ID" value="KKJ01337.1"/>
    <property type="molecule type" value="Genomic_DNA"/>
</dbReference>
<dbReference type="EMBL" id="AJTX02000004">
    <property type="protein sequence ID" value="KKJ00219.1"/>
    <property type="molecule type" value="Genomic_DNA"/>
</dbReference>
<dbReference type="EMBL" id="AJTX02000004">
    <property type="protein sequence ID" value="KKI99973.1"/>
    <property type="molecule type" value="Genomic_DNA"/>
</dbReference>
<protein>
    <recommendedName>
        <fullName evidence="2">DUF4277 domain-containing protein</fullName>
    </recommendedName>
</protein>
<proteinExistence type="predicted"/>
<feature type="non-terminal residue" evidence="4">
    <location>
        <position position="441"/>
    </location>
</feature>
<evidence type="ECO:0000313" key="13">
    <source>
        <dbReference type="EMBL" id="KKJ01581.1"/>
    </source>
</evidence>
<keyword evidence="14" id="KW-1185">Reference proteome</keyword>
<evidence type="ECO:0000313" key="4">
    <source>
        <dbReference type="EMBL" id="KKI99975.1"/>
    </source>
</evidence>
<dbReference type="EMBL" id="AJTX02000004">
    <property type="protein sequence ID" value="KKJ00257.1"/>
    <property type="molecule type" value="Genomic_DNA"/>
</dbReference>
<dbReference type="EMBL" id="AJTX02000004">
    <property type="protein sequence ID" value="KKJ00127.1"/>
    <property type="molecule type" value="Genomic_DNA"/>
</dbReference>
<dbReference type="EMBL" id="AJTX02000002">
    <property type="protein sequence ID" value="KKJ01581.1"/>
    <property type="molecule type" value="Genomic_DNA"/>
</dbReference>
<dbReference type="Pfam" id="PF14104">
    <property type="entry name" value="DUF4277"/>
    <property type="match status" value="1"/>
</dbReference>
<dbReference type="EMBL" id="AJTX02000002">
    <property type="protein sequence ID" value="KKJ01538.1"/>
    <property type="molecule type" value="Genomic_DNA"/>
</dbReference>
<evidence type="ECO:0000313" key="12">
    <source>
        <dbReference type="EMBL" id="KKJ01538.1"/>
    </source>
</evidence>
<evidence type="ECO:0000313" key="11">
    <source>
        <dbReference type="EMBL" id="KKJ01483.1"/>
    </source>
</evidence>
<name>A0A0M2PTY8_PROHO</name>
<dbReference type="PANTHER" id="PTHR34614">
    <property type="match status" value="1"/>
</dbReference>
<dbReference type="EMBL" id="AJTX02000004">
    <property type="protein sequence ID" value="KKJ00339.1"/>
    <property type="molecule type" value="Genomic_DNA"/>
</dbReference>
<evidence type="ECO:0000313" key="10">
    <source>
        <dbReference type="EMBL" id="KKJ01448.1"/>
    </source>
</evidence>
<dbReference type="Proteomes" id="UP000034681">
    <property type="component" value="Unassembled WGS sequence"/>
</dbReference>
<accession>A0A0M2PTY8</accession>
<dbReference type="EMBL" id="AJTX02000002">
    <property type="protein sequence ID" value="KKJ01483.1"/>
    <property type="molecule type" value="Genomic_DNA"/>
</dbReference>
<comment type="caution">
    <text evidence="4">The sequence shown here is derived from an EMBL/GenBank/DDBJ whole genome shotgun (WGS) entry which is preliminary data.</text>
</comment>
<dbReference type="AlphaFoldDB" id="A0A0M2PTY8"/>
<evidence type="ECO:0000256" key="1">
    <source>
        <dbReference type="SAM" id="MobiDB-lite"/>
    </source>
</evidence>
<dbReference type="EMBL" id="AJTX02000004">
    <property type="protein sequence ID" value="KKI99975.1"/>
    <property type="molecule type" value="Genomic_DNA"/>
</dbReference>
<evidence type="ECO:0000313" key="8">
    <source>
        <dbReference type="EMBL" id="KKJ00339.1"/>
    </source>
</evidence>
<dbReference type="eggNOG" id="COG5421">
    <property type="taxonomic scope" value="Bacteria"/>
</dbReference>
<feature type="compositionally biased region" description="Basic and acidic residues" evidence="1">
    <location>
        <begin position="158"/>
        <end position="179"/>
    </location>
</feature>
<evidence type="ECO:0000313" key="5">
    <source>
        <dbReference type="EMBL" id="KKJ00127.1"/>
    </source>
</evidence>
<evidence type="ECO:0000313" key="14">
    <source>
        <dbReference type="Proteomes" id="UP000034681"/>
    </source>
</evidence>
<dbReference type="NCBIfam" id="NF033559">
    <property type="entry name" value="transpos_IS1634"/>
    <property type="match status" value="1"/>
</dbReference>
<dbReference type="InterPro" id="IPR025457">
    <property type="entry name" value="DUF4277"/>
</dbReference>
<reference evidence="4 14" key="2">
    <citation type="submission" date="2015-04" db="EMBL/GenBank/DDBJ databases">
        <authorList>
            <person name="Syromyatnikov M.Y."/>
            <person name="Popov V.N."/>
        </authorList>
    </citation>
    <scope>NUCLEOTIDE SEQUENCE [LARGE SCALE GENOMIC DNA]</scope>
    <source>
        <strain evidence="4">CALU 1027</strain>
    </source>
</reference>
<sequence length="441" mass="50161">MNLKEQEIDVKDIDHLGIIAGIMDEMDLVGLIDQLIPPHSLEKISVGIAVKAMVLNCMGFLTSPFYLFSQFFEGKAVEHLLGEGIKAEHLNESRLGRTLDEIFKYGVSQLFVQIVMVAVKVFGVEITSGHADTTSLSVEGEYKDGVLREAEEEEGEEGEKGEKGDKAEEDDGLKPIKVKEGYSRDHRPDLKQIMMGLVTNGAEGIPLMMAVRDGNEADGKHLHWIMKQFIKLWDGNQMNFFVMDSAGYTPDNVKTDWGMMNWIVRVPATIKEAKKWLQGSKEQEFVEDQNDKRYKLLSVTSDYLGITQRWFIVQSEPRRKEDLKKLERDIAKEKERKLKEFAQATKKGFACEEDASAAVNQFKKKLKFHEVKALETIEKPFYSHPGRPKAGEEPQGYYYYPQITLEQSEALILPYKNQTGRFILATNHLDPEMLSPFQALS</sequence>
<evidence type="ECO:0000313" key="6">
    <source>
        <dbReference type="EMBL" id="KKJ00219.1"/>
    </source>
</evidence>
<feature type="domain" description="DUF4277" evidence="2">
    <location>
        <begin position="9"/>
        <end position="116"/>
    </location>
</feature>
<dbReference type="EMBL" id="AJTX02000002">
    <property type="protein sequence ID" value="KKJ01448.1"/>
    <property type="molecule type" value="Genomic_DNA"/>
</dbReference>
<feature type="region of interest" description="Disordered" evidence="1">
    <location>
        <begin position="142"/>
        <end position="179"/>
    </location>
</feature>
<gene>
    <name evidence="9" type="ORF">PROH_02995</name>
    <name evidence="10" type="ORF">PROH_03725</name>
    <name evidence="11" type="ORF">PROH_03980</name>
    <name evidence="12" type="ORF">PROH_04365</name>
    <name evidence="13" type="ORF">PROH_04625</name>
    <name evidence="3" type="ORF">PROH_09310</name>
    <name evidence="4" type="ORF">PROH_09335</name>
    <name evidence="5" type="ORF">PROH_10380</name>
    <name evidence="6" type="ORF">PROH_11025</name>
    <name evidence="7" type="ORF">PROH_11245</name>
    <name evidence="8" type="ORF">PROH_11785</name>
</gene>
<evidence type="ECO:0000259" key="2">
    <source>
        <dbReference type="Pfam" id="PF14104"/>
    </source>
</evidence>
<dbReference type="PANTHER" id="PTHR34614:SF2">
    <property type="entry name" value="TRANSPOSASE IS4-LIKE DOMAIN-CONTAINING PROTEIN"/>
    <property type="match status" value="1"/>
</dbReference>
<reference evidence="4 14" key="1">
    <citation type="submission" date="2012-04" db="EMBL/GenBank/DDBJ databases">
        <authorList>
            <person name="Shanker A."/>
            <person name="Yadav P."/>
            <person name="Khan S."/>
            <person name="Sharma V."/>
        </authorList>
    </citation>
    <scope>NUCLEOTIDE SEQUENCE [LARGE SCALE GENOMIC DNA]</scope>
    <source>
        <strain evidence="4">CALU 1027</strain>
    </source>
</reference>
<evidence type="ECO:0000313" key="9">
    <source>
        <dbReference type="EMBL" id="KKJ01337.1"/>
    </source>
</evidence>
<evidence type="ECO:0000313" key="7">
    <source>
        <dbReference type="EMBL" id="KKJ00257.1"/>
    </source>
</evidence>
<organism evidence="4 14">
    <name type="scientific">Prochlorothrix hollandica PCC 9006 = CALU 1027</name>
    <dbReference type="NCBI Taxonomy" id="317619"/>
    <lineage>
        <taxon>Bacteria</taxon>
        <taxon>Bacillati</taxon>
        <taxon>Cyanobacteriota</taxon>
        <taxon>Cyanophyceae</taxon>
        <taxon>Prochlorotrichales</taxon>
        <taxon>Prochlorotrichaceae</taxon>
        <taxon>Prochlorothrix</taxon>
    </lineage>
</organism>
<evidence type="ECO:0000313" key="3">
    <source>
        <dbReference type="EMBL" id="KKI99973.1"/>
    </source>
</evidence>
<dbReference type="InterPro" id="IPR047654">
    <property type="entry name" value="IS1634_transpos"/>
</dbReference>